<evidence type="ECO:0000256" key="7">
    <source>
        <dbReference type="ARBA" id="ARBA00029853"/>
    </source>
</evidence>
<dbReference type="InParanoid" id="A0A7E5WGV1"/>
<dbReference type="PANTHER" id="PTHR11808">
    <property type="entry name" value="TRANS-SULFURATION ENZYME FAMILY MEMBER"/>
    <property type="match status" value="1"/>
</dbReference>
<dbReference type="Gene3D" id="3.40.640.10">
    <property type="entry name" value="Type I PLP-dependent aspartate aminotransferase-like (Major domain)"/>
    <property type="match status" value="1"/>
</dbReference>
<dbReference type="PIRSF" id="PIRSF001434">
    <property type="entry name" value="CGS"/>
    <property type="match status" value="1"/>
</dbReference>
<reference evidence="11" key="1">
    <citation type="submission" date="2025-08" db="UniProtKB">
        <authorList>
            <consortium name="RefSeq"/>
        </authorList>
    </citation>
    <scope>IDENTIFICATION</scope>
</reference>
<dbReference type="FunFam" id="3.90.1150.10:FF:000033">
    <property type="entry name" value="Cystathionine gamma-synthase"/>
    <property type="match status" value="1"/>
</dbReference>
<organism evidence="10 11">
    <name type="scientific">Trichoplusia ni</name>
    <name type="common">Cabbage looper</name>
    <dbReference type="NCBI Taxonomy" id="7111"/>
    <lineage>
        <taxon>Eukaryota</taxon>
        <taxon>Metazoa</taxon>
        <taxon>Ecdysozoa</taxon>
        <taxon>Arthropoda</taxon>
        <taxon>Hexapoda</taxon>
        <taxon>Insecta</taxon>
        <taxon>Pterygota</taxon>
        <taxon>Neoptera</taxon>
        <taxon>Endopterygota</taxon>
        <taxon>Lepidoptera</taxon>
        <taxon>Glossata</taxon>
        <taxon>Ditrysia</taxon>
        <taxon>Noctuoidea</taxon>
        <taxon>Noctuidae</taxon>
        <taxon>Plusiinae</taxon>
        <taxon>Trichoplusia</taxon>
    </lineage>
</organism>
<dbReference type="SUPFAM" id="SSF53383">
    <property type="entry name" value="PLP-dependent transferases"/>
    <property type="match status" value="1"/>
</dbReference>
<dbReference type="InterPro" id="IPR015421">
    <property type="entry name" value="PyrdxlP-dep_Trfase_major"/>
</dbReference>
<dbReference type="Proteomes" id="UP000322000">
    <property type="component" value="Chromosome 16"/>
</dbReference>
<dbReference type="GO" id="GO:0019346">
    <property type="term" value="P:transsulfuration"/>
    <property type="evidence" value="ECO:0007669"/>
    <property type="project" value="InterPro"/>
</dbReference>
<dbReference type="KEGG" id="tnl:113502162"/>
<dbReference type="OrthoDB" id="3512640at2759"/>
<dbReference type="FunFam" id="3.40.640.10:FF:000009">
    <property type="entry name" value="Cystathionine gamma-synthase homolog"/>
    <property type="match status" value="1"/>
</dbReference>
<dbReference type="GO" id="GO:0009086">
    <property type="term" value="P:methionine biosynthetic process"/>
    <property type="evidence" value="ECO:0007669"/>
    <property type="project" value="UniProtKB-ARBA"/>
</dbReference>
<comment type="cofactor">
    <cofactor evidence="1 9">
        <name>pyridoxal 5'-phosphate</name>
        <dbReference type="ChEBI" id="CHEBI:597326"/>
    </cofactor>
</comment>
<proteinExistence type="inferred from homology"/>
<dbReference type="GO" id="GO:0019343">
    <property type="term" value="P:cysteine biosynthetic process via cystathionine"/>
    <property type="evidence" value="ECO:0007669"/>
    <property type="project" value="TreeGrafter"/>
</dbReference>
<evidence type="ECO:0000256" key="6">
    <source>
        <dbReference type="ARBA" id="ARBA00023192"/>
    </source>
</evidence>
<dbReference type="GeneID" id="113502162"/>
<name>A0A7E5WGV1_TRINI</name>
<dbReference type="Pfam" id="PF01053">
    <property type="entry name" value="Cys_Met_Meta_PP"/>
    <property type="match status" value="1"/>
</dbReference>
<gene>
    <name evidence="11" type="primary">LOC113502162</name>
</gene>
<feature type="modified residue" description="N6-(pyridoxal phosphate)lysine" evidence="8">
    <location>
        <position position="247"/>
    </location>
</feature>
<dbReference type="InterPro" id="IPR015424">
    <property type="entry name" value="PyrdxlP-dep_Trfase"/>
</dbReference>
<dbReference type="InterPro" id="IPR000277">
    <property type="entry name" value="Cys/Met-Metab_PyrdxlP-dep_enz"/>
</dbReference>
<evidence type="ECO:0000256" key="9">
    <source>
        <dbReference type="RuleBase" id="RU362118"/>
    </source>
</evidence>
<dbReference type="AlphaFoldDB" id="A0A7E5WGV1"/>
<dbReference type="PANTHER" id="PTHR11808:SF15">
    <property type="entry name" value="CYSTATHIONINE GAMMA-LYASE"/>
    <property type="match status" value="1"/>
</dbReference>
<dbReference type="UniPathway" id="UPA00136">
    <property type="reaction ID" value="UER00202"/>
</dbReference>
<sequence length="435" mass="48091">MKSSIIGLSINHQRHRGRVIAPYLTQIGLRRMSSQKDDEDDFCGFLEQKPGYSTAAVHVAQEPEKQGGAVVPPITMSSTFKFKSLTEPFNTYIYGRLGNPVRNTLEEVLAALEGGKIGFTFASGMGAISAVSLLLGKGDHLITSEDVYGGTYTLFSEFTPKLGVEVSMVDVSEPGVLEKTLKKNTKMVYFETPTNPSIKVIDIEETVKKVKKFDNKIMVVVDNTFLGSYLQRPLDFGADIVLYSLSKFMNGNSDVILGGVIVNDPAIGDRLRFIQRIVGIIPSPFDCYLVNRSLKTLAIRMERHKMTTLAIARWLECHPNIKEVMHPGLKSHKQRNIAKKQSTGHSGVFSFRHCGDVKVSEKLCTSLKIFTLAVSLGGHESLVQIPSQMTHKLVPDDVKKRLGITDEVIRVSVGLEDCEDLIEDLDQGLKIAFGK</sequence>
<evidence type="ECO:0000256" key="3">
    <source>
        <dbReference type="ARBA" id="ARBA00009077"/>
    </source>
</evidence>
<dbReference type="GO" id="GO:0004123">
    <property type="term" value="F:cystathionine gamma-lyase activity"/>
    <property type="evidence" value="ECO:0007669"/>
    <property type="project" value="TreeGrafter"/>
</dbReference>
<keyword evidence="6" id="KW-0028">Amino-acid biosynthesis</keyword>
<protein>
    <recommendedName>
        <fullName evidence="4">cystathionine gamma-lyase</fullName>
        <ecNumber evidence="4">4.4.1.1</ecNumber>
    </recommendedName>
    <alternativeName>
        <fullName evidence="7">Gamma-cystathionase</fullName>
    </alternativeName>
</protein>
<dbReference type="Gene3D" id="3.90.1150.10">
    <property type="entry name" value="Aspartate Aminotransferase, domain 1"/>
    <property type="match status" value="1"/>
</dbReference>
<accession>A0A7E5WGV1</accession>
<evidence type="ECO:0000256" key="2">
    <source>
        <dbReference type="ARBA" id="ARBA00005038"/>
    </source>
</evidence>
<comment type="similarity">
    <text evidence="3 9">Belongs to the trans-sulfuration enzymes family.</text>
</comment>
<keyword evidence="6" id="KW-0198">Cysteine biosynthesis</keyword>
<evidence type="ECO:0000313" key="11">
    <source>
        <dbReference type="RefSeq" id="XP_026739376.1"/>
    </source>
</evidence>
<comment type="pathway">
    <text evidence="2">Amino-acid biosynthesis; L-cysteine biosynthesis; L-cysteine from L-homocysteine and L-serine: step 2/2.</text>
</comment>
<evidence type="ECO:0000313" key="10">
    <source>
        <dbReference type="Proteomes" id="UP000322000"/>
    </source>
</evidence>
<dbReference type="InterPro" id="IPR015422">
    <property type="entry name" value="PyrdxlP-dep_Trfase_small"/>
</dbReference>
<evidence type="ECO:0000256" key="5">
    <source>
        <dbReference type="ARBA" id="ARBA00022898"/>
    </source>
</evidence>
<evidence type="ECO:0000256" key="8">
    <source>
        <dbReference type="PIRSR" id="PIRSR001434-2"/>
    </source>
</evidence>
<keyword evidence="5 8" id="KW-0663">Pyridoxal phosphate</keyword>
<dbReference type="EC" id="4.4.1.1" evidence="4"/>
<evidence type="ECO:0000256" key="1">
    <source>
        <dbReference type="ARBA" id="ARBA00001933"/>
    </source>
</evidence>
<dbReference type="GO" id="GO:0030170">
    <property type="term" value="F:pyridoxal phosphate binding"/>
    <property type="evidence" value="ECO:0007669"/>
    <property type="project" value="InterPro"/>
</dbReference>
<dbReference type="CDD" id="cd00614">
    <property type="entry name" value="CGS_like"/>
    <property type="match status" value="1"/>
</dbReference>
<dbReference type="RefSeq" id="XP_026739376.1">
    <property type="nucleotide sequence ID" value="XM_026883575.1"/>
</dbReference>
<evidence type="ECO:0000256" key="4">
    <source>
        <dbReference type="ARBA" id="ARBA00012085"/>
    </source>
</evidence>
<keyword evidence="10" id="KW-1185">Reference proteome</keyword>
<dbReference type="GO" id="GO:0005737">
    <property type="term" value="C:cytoplasm"/>
    <property type="evidence" value="ECO:0007669"/>
    <property type="project" value="TreeGrafter"/>
</dbReference>